<sequence>MDHHVLVNNMDDNDLKWKTGYVGDVDDGYRRFLNAVPIGEEKVVYSAAHGDCQGHKSMYICRFIELSLRRHHHVLISSTGLNVHRDQLKSRVEHYFQTSRHCMPCEFIIVEKQNHRADKQVKEAIKSNKLCVFFTIETAPNVEKFGILMSMLFTSTHESKHILFIHDEADLLHHVEDMNIEQVKVQQAWKTLVDMILINVHEERPLRRFFVSATLENCFYYFPIQFPISLPTPPGYTGWREEDNGETSDIVFHPTECKNVMDSVTKAYQVYNRMRLDPENNYQGIVLVATKVKTNDHEKIMCGLVPLLADDAVICIHNGDGIKLHLHTDYEPYRTFHQRFEPWIATTPSTREEEGGLRRSNIFVLKNILICDVYEILRVMGVKGVITIGYRLMDRGVTHVSNGPRREDIIPLTAIRMIVNTGSRVAVQITQVFHRIAGCAQPGVKRHIYAPSAMIDTFTGYMKSQKELIPRMTVSCNTQMTMQRVTLKWFPGWLERKTLVACNNIPKEKKITSSPVEREIVGDIHVGALRKYWIDMQRIDLVLKDNASKPKYMHIRILKALSMTDHSMSINELGMMMNYKSYPSVSGPTSKDRASFESNIRNGCQGGQHAKPIGTGISLWHQRGDKITINYAFKELFQQFAMDGMNK</sequence>
<name>A0A6C0D0P4_9ZZZZ</name>
<dbReference type="AlphaFoldDB" id="A0A6C0D0P4"/>
<organism evidence="1">
    <name type="scientific">viral metagenome</name>
    <dbReference type="NCBI Taxonomy" id="1070528"/>
    <lineage>
        <taxon>unclassified sequences</taxon>
        <taxon>metagenomes</taxon>
        <taxon>organismal metagenomes</taxon>
    </lineage>
</organism>
<reference evidence="1" key="1">
    <citation type="journal article" date="2020" name="Nature">
        <title>Giant virus diversity and host interactions through global metagenomics.</title>
        <authorList>
            <person name="Schulz F."/>
            <person name="Roux S."/>
            <person name="Paez-Espino D."/>
            <person name="Jungbluth S."/>
            <person name="Walsh D.A."/>
            <person name="Denef V.J."/>
            <person name="McMahon K.D."/>
            <person name="Konstantinidis K.T."/>
            <person name="Eloe-Fadrosh E.A."/>
            <person name="Kyrpides N.C."/>
            <person name="Woyke T."/>
        </authorList>
    </citation>
    <scope>NUCLEOTIDE SEQUENCE</scope>
    <source>
        <strain evidence="1">GVMAG-M-3300023174-104</strain>
    </source>
</reference>
<proteinExistence type="predicted"/>
<accession>A0A6C0D0P4</accession>
<protein>
    <submittedName>
        <fullName evidence="1">Uncharacterized protein</fullName>
    </submittedName>
</protein>
<dbReference type="EMBL" id="MN739518">
    <property type="protein sequence ID" value="QHT10087.1"/>
    <property type="molecule type" value="Genomic_DNA"/>
</dbReference>
<evidence type="ECO:0000313" key="1">
    <source>
        <dbReference type="EMBL" id="QHT10087.1"/>
    </source>
</evidence>